<sequence>MEDENGLELSLGLSCGRSSGKSKIVDISSVPKLEAGGTSSRQVVKNKRVNNMLVPFFSIM</sequence>
<dbReference type="EMBL" id="JANAVB010029819">
    <property type="protein sequence ID" value="KAJ6814044.1"/>
    <property type="molecule type" value="Genomic_DNA"/>
</dbReference>
<protein>
    <submittedName>
        <fullName evidence="1">Callose synthase 7-like</fullName>
    </submittedName>
</protein>
<proteinExistence type="predicted"/>
<comment type="caution">
    <text evidence="1">The sequence shown here is derived from an EMBL/GenBank/DDBJ whole genome shotgun (WGS) entry which is preliminary data.</text>
</comment>
<reference evidence="1" key="1">
    <citation type="journal article" date="2023" name="GigaByte">
        <title>Genome assembly of the bearded iris, Iris pallida Lam.</title>
        <authorList>
            <person name="Bruccoleri R.E."/>
            <person name="Oakeley E.J."/>
            <person name="Faust A.M.E."/>
            <person name="Altorfer M."/>
            <person name="Dessus-Babus S."/>
            <person name="Burckhardt D."/>
            <person name="Oertli M."/>
            <person name="Naumann U."/>
            <person name="Petersen F."/>
            <person name="Wong J."/>
        </authorList>
    </citation>
    <scope>NUCLEOTIDE SEQUENCE</scope>
    <source>
        <strain evidence="1">GSM-AAB239-AS_SAM_17_03QT</strain>
    </source>
</reference>
<name>A0AAX6FCB0_IRIPA</name>
<evidence type="ECO:0000313" key="2">
    <source>
        <dbReference type="Proteomes" id="UP001140949"/>
    </source>
</evidence>
<keyword evidence="2" id="KW-1185">Reference proteome</keyword>
<dbReference type="Proteomes" id="UP001140949">
    <property type="component" value="Unassembled WGS sequence"/>
</dbReference>
<organism evidence="1 2">
    <name type="scientific">Iris pallida</name>
    <name type="common">Sweet iris</name>
    <dbReference type="NCBI Taxonomy" id="29817"/>
    <lineage>
        <taxon>Eukaryota</taxon>
        <taxon>Viridiplantae</taxon>
        <taxon>Streptophyta</taxon>
        <taxon>Embryophyta</taxon>
        <taxon>Tracheophyta</taxon>
        <taxon>Spermatophyta</taxon>
        <taxon>Magnoliopsida</taxon>
        <taxon>Liliopsida</taxon>
        <taxon>Asparagales</taxon>
        <taxon>Iridaceae</taxon>
        <taxon>Iridoideae</taxon>
        <taxon>Irideae</taxon>
        <taxon>Iris</taxon>
    </lineage>
</organism>
<reference evidence="1" key="2">
    <citation type="submission" date="2023-04" db="EMBL/GenBank/DDBJ databases">
        <authorList>
            <person name="Bruccoleri R.E."/>
            <person name="Oakeley E.J."/>
            <person name="Faust A.-M."/>
            <person name="Dessus-Babus S."/>
            <person name="Altorfer M."/>
            <person name="Burckhardt D."/>
            <person name="Oertli M."/>
            <person name="Naumann U."/>
            <person name="Petersen F."/>
            <person name="Wong J."/>
        </authorList>
    </citation>
    <scope>NUCLEOTIDE SEQUENCE</scope>
    <source>
        <strain evidence="1">GSM-AAB239-AS_SAM_17_03QT</strain>
        <tissue evidence="1">Leaf</tissue>
    </source>
</reference>
<gene>
    <name evidence="1" type="ORF">M6B38_139125</name>
</gene>
<evidence type="ECO:0000313" key="1">
    <source>
        <dbReference type="EMBL" id="KAJ6814044.1"/>
    </source>
</evidence>
<accession>A0AAX6FCB0</accession>
<dbReference type="AlphaFoldDB" id="A0AAX6FCB0"/>